<dbReference type="FunFam" id="3.30.200.20:FF:000097">
    <property type="entry name" value="Probable serine/threonine-protein kinase nek1"/>
    <property type="match status" value="1"/>
</dbReference>
<dbReference type="InterPro" id="IPR008271">
    <property type="entry name" value="Ser/Thr_kinase_AS"/>
</dbReference>
<dbReference type="Gene3D" id="3.30.200.20">
    <property type="entry name" value="Phosphorylase Kinase, domain 1"/>
    <property type="match status" value="1"/>
</dbReference>
<accession>A0A1R2BQ61</accession>
<name>A0A1R2BQ61_9CILI</name>
<gene>
    <name evidence="12" type="ORF">SteCoe_21220</name>
</gene>
<comment type="caution">
    <text evidence="12">The sequence shown here is derived from an EMBL/GenBank/DDBJ whole genome shotgun (WGS) entry which is preliminary data.</text>
</comment>
<proteinExistence type="inferred from homology"/>
<dbReference type="PANTHER" id="PTHR44899">
    <property type="entry name" value="CAMK FAMILY PROTEIN KINASE"/>
    <property type="match status" value="1"/>
</dbReference>
<keyword evidence="3" id="KW-0723">Serine/threonine-protein kinase</keyword>
<dbReference type="Proteomes" id="UP000187209">
    <property type="component" value="Unassembled WGS sequence"/>
</dbReference>
<organism evidence="12 13">
    <name type="scientific">Stentor coeruleus</name>
    <dbReference type="NCBI Taxonomy" id="5963"/>
    <lineage>
        <taxon>Eukaryota</taxon>
        <taxon>Sar</taxon>
        <taxon>Alveolata</taxon>
        <taxon>Ciliophora</taxon>
        <taxon>Postciliodesmatophora</taxon>
        <taxon>Heterotrichea</taxon>
        <taxon>Heterotrichida</taxon>
        <taxon>Stentoridae</taxon>
        <taxon>Stentor</taxon>
    </lineage>
</organism>
<reference evidence="12 13" key="1">
    <citation type="submission" date="2016-11" db="EMBL/GenBank/DDBJ databases">
        <title>The macronuclear genome of Stentor coeruleus: a giant cell with tiny introns.</title>
        <authorList>
            <person name="Slabodnick M."/>
            <person name="Ruby J.G."/>
            <person name="Reiff S.B."/>
            <person name="Swart E.C."/>
            <person name="Gosai S."/>
            <person name="Prabakaran S."/>
            <person name="Witkowska E."/>
            <person name="Larue G.E."/>
            <person name="Fisher S."/>
            <person name="Freeman R.M."/>
            <person name="Gunawardena J."/>
            <person name="Chu W."/>
            <person name="Stover N.A."/>
            <person name="Gregory B.D."/>
            <person name="Nowacki M."/>
            <person name="Derisi J."/>
            <person name="Roy S.W."/>
            <person name="Marshall W.F."/>
            <person name="Sood P."/>
        </authorList>
    </citation>
    <scope>NUCLEOTIDE SEQUENCE [LARGE SCALE GENOMIC DNA]</scope>
    <source>
        <strain evidence="12">WM001</strain>
    </source>
</reference>
<dbReference type="InterPro" id="IPR011009">
    <property type="entry name" value="Kinase-like_dom_sf"/>
</dbReference>
<keyword evidence="13" id="KW-1185">Reference proteome</keyword>
<dbReference type="PANTHER" id="PTHR44899:SF3">
    <property type="entry name" value="SERINE_THREONINE-PROTEIN KINASE NEK1"/>
    <property type="match status" value="1"/>
</dbReference>
<dbReference type="GO" id="GO:0005524">
    <property type="term" value="F:ATP binding"/>
    <property type="evidence" value="ECO:0007669"/>
    <property type="project" value="UniProtKB-KW"/>
</dbReference>
<keyword evidence="5" id="KW-0547">Nucleotide-binding</keyword>
<evidence type="ECO:0000256" key="5">
    <source>
        <dbReference type="ARBA" id="ARBA00022741"/>
    </source>
</evidence>
<comment type="similarity">
    <text evidence="1">Belongs to the protein kinase superfamily. NEK Ser/Thr protein kinase family. NIMA subfamily.</text>
</comment>
<dbReference type="Pfam" id="PF00069">
    <property type="entry name" value="Pkinase"/>
    <property type="match status" value="1"/>
</dbReference>
<feature type="region of interest" description="Disordered" evidence="10">
    <location>
        <begin position="316"/>
        <end position="337"/>
    </location>
</feature>
<keyword evidence="4" id="KW-0808">Transferase</keyword>
<comment type="catalytic activity">
    <reaction evidence="8">
        <text>L-threonyl-[protein] + ATP = O-phospho-L-threonyl-[protein] + ADP + H(+)</text>
        <dbReference type="Rhea" id="RHEA:46608"/>
        <dbReference type="Rhea" id="RHEA-COMP:11060"/>
        <dbReference type="Rhea" id="RHEA-COMP:11605"/>
        <dbReference type="ChEBI" id="CHEBI:15378"/>
        <dbReference type="ChEBI" id="CHEBI:30013"/>
        <dbReference type="ChEBI" id="CHEBI:30616"/>
        <dbReference type="ChEBI" id="CHEBI:61977"/>
        <dbReference type="ChEBI" id="CHEBI:456216"/>
        <dbReference type="EC" id="2.7.11.1"/>
    </reaction>
</comment>
<dbReference type="PROSITE" id="PS00108">
    <property type="entry name" value="PROTEIN_KINASE_ST"/>
    <property type="match status" value="1"/>
</dbReference>
<dbReference type="AlphaFoldDB" id="A0A1R2BQ61"/>
<keyword evidence="6" id="KW-0418">Kinase</keyword>
<dbReference type="EC" id="2.7.11.1" evidence="2"/>
<feature type="domain" description="Protein kinase" evidence="11">
    <location>
        <begin position="7"/>
        <end position="264"/>
    </location>
</feature>
<dbReference type="OrthoDB" id="248923at2759"/>
<dbReference type="GO" id="GO:0004674">
    <property type="term" value="F:protein serine/threonine kinase activity"/>
    <property type="evidence" value="ECO:0007669"/>
    <property type="project" value="UniProtKB-KW"/>
</dbReference>
<evidence type="ECO:0000313" key="13">
    <source>
        <dbReference type="Proteomes" id="UP000187209"/>
    </source>
</evidence>
<evidence type="ECO:0000256" key="8">
    <source>
        <dbReference type="ARBA" id="ARBA00047899"/>
    </source>
</evidence>
<keyword evidence="7" id="KW-0067">ATP-binding</keyword>
<dbReference type="InterPro" id="IPR000719">
    <property type="entry name" value="Prot_kinase_dom"/>
</dbReference>
<comment type="catalytic activity">
    <reaction evidence="9">
        <text>L-seryl-[protein] + ATP = O-phospho-L-seryl-[protein] + ADP + H(+)</text>
        <dbReference type="Rhea" id="RHEA:17989"/>
        <dbReference type="Rhea" id="RHEA-COMP:9863"/>
        <dbReference type="Rhea" id="RHEA-COMP:11604"/>
        <dbReference type="ChEBI" id="CHEBI:15378"/>
        <dbReference type="ChEBI" id="CHEBI:29999"/>
        <dbReference type="ChEBI" id="CHEBI:30616"/>
        <dbReference type="ChEBI" id="CHEBI:83421"/>
        <dbReference type="ChEBI" id="CHEBI:456216"/>
        <dbReference type="EC" id="2.7.11.1"/>
    </reaction>
</comment>
<dbReference type="InterPro" id="IPR051131">
    <property type="entry name" value="NEK_Ser/Thr_kinase_NIMA"/>
</dbReference>
<evidence type="ECO:0000256" key="9">
    <source>
        <dbReference type="ARBA" id="ARBA00048679"/>
    </source>
</evidence>
<evidence type="ECO:0000256" key="3">
    <source>
        <dbReference type="ARBA" id="ARBA00022527"/>
    </source>
</evidence>
<evidence type="ECO:0000256" key="10">
    <source>
        <dbReference type="SAM" id="MobiDB-lite"/>
    </source>
</evidence>
<dbReference type="CDD" id="cd08215">
    <property type="entry name" value="STKc_Nek"/>
    <property type="match status" value="1"/>
</dbReference>
<dbReference type="SUPFAM" id="SSF56112">
    <property type="entry name" value="Protein kinase-like (PK-like)"/>
    <property type="match status" value="1"/>
</dbReference>
<protein>
    <recommendedName>
        <fullName evidence="2">non-specific serine/threonine protein kinase</fullName>
        <ecNumber evidence="2">2.7.11.1</ecNumber>
    </recommendedName>
</protein>
<dbReference type="Gene3D" id="1.10.510.10">
    <property type="entry name" value="Transferase(Phosphotransferase) domain 1"/>
    <property type="match status" value="1"/>
</dbReference>
<dbReference type="EMBL" id="MPUH01000499">
    <property type="protein sequence ID" value="OMJ78867.1"/>
    <property type="molecule type" value="Genomic_DNA"/>
</dbReference>
<evidence type="ECO:0000313" key="12">
    <source>
        <dbReference type="EMBL" id="OMJ78867.1"/>
    </source>
</evidence>
<dbReference type="SMART" id="SM00220">
    <property type="entry name" value="S_TKc"/>
    <property type="match status" value="1"/>
</dbReference>
<evidence type="ECO:0000259" key="11">
    <source>
        <dbReference type="PROSITE" id="PS50011"/>
    </source>
</evidence>
<evidence type="ECO:0000256" key="7">
    <source>
        <dbReference type="ARBA" id="ARBA00022840"/>
    </source>
</evidence>
<dbReference type="PROSITE" id="PS50011">
    <property type="entry name" value="PROTEIN_KINASE_DOM"/>
    <property type="match status" value="1"/>
</dbReference>
<evidence type="ECO:0000256" key="4">
    <source>
        <dbReference type="ARBA" id="ARBA00022679"/>
    </source>
</evidence>
<sequence length="337" mass="37919">MNYSVKYTEMRTIGKGSFGHAFLVKDNLTKNQYISKKIEITGMSSEDIKKVEQEVILMQRFSHPHIVKYIETFTTDTYIIIIMEYCAGGDLAQLVSYHKSISTPFPEVALLEWLGQLSSALSHIHSLKIIHRDIKPSNVFMTADGKLKLGDFGVSKALDHTNDVAVTQIGTPLYMSPEVCNNMPYTNKSDIWALGCVLYEMASFERAFTANSLVALAMQIIESEPIPIPKIYSAKLSMIIDKMLLKNPARRPTALELQENTGFIPSYDSKNASSFIDEFRDEQEFGLMSGIDYTLGFETSVSLKIGNLSASYANEAYEDDFESDDSESERYEEDFDA</sequence>
<evidence type="ECO:0000256" key="6">
    <source>
        <dbReference type="ARBA" id="ARBA00022777"/>
    </source>
</evidence>
<evidence type="ECO:0000256" key="1">
    <source>
        <dbReference type="ARBA" id="ARBA00010886"/>
    </source>
</evidence>
<evidence type="ECO:0000256" key="2">
    <source>
        <dbReference type="ARBA" id="ARBA00012513"/>
    </source>
</evidence>